<dbReference type="Gene3D" id="3.40.50.300">
    <property type="entry name" value="P-loop containing nucleotide triphosphate hydrolases"/>
    <property type="match status" value="1"/>
</dbReference>
<dbReference type="OrthoDB" id="9815944at2"/>
<evidence type="ECO:0000313" key="3">
    <source>
        <dbReference type="Proteomes" id="UP000243745"/>
    </source>
</evidence>
<name>A0A662ZHR9_9GAMM</name>
<evidence type="ECO:0000259" key="1">
    <source>
        <dbReference type="Pfam" id="PF13175"/>
    </source>
</evidence>
<evidence type="ECO:0000313" key="2">
    <source>
        <dbReference type="EMBL" id="SFP32206.1"/>
    </source>
</evidence>
<dbReference type="PIRSF" id="PIRSF029347">
    <property type="entry name" value="RecF"/>
    <property type="match status" value="1"/>
</dbReference>
<sequence>MKIQAVVIDGFKNLSNVKIRFDNITALVALNNFGKSNVLSAIDFGMTFIKSSVSEKQIMMANSNLIPMNKAMLGRNYKYEMEVSTEINSQEYLVQYGFEFNWKDSVGKAPKIVGEYLKVKLNIRGQKFTQLIGRSENNALYKSSETGRCSSKINVDSAELVVNKLKAFDDIYYFEIIKKINNMKIYMENNLDAKFFYQPNPIIRKGLENEMINADNLPRIIYNLKTQYSGKFDLLKDVYTKLFPNIEDVIVKQIPIGGTEDNQIPEDAPFVFSKYIYVLLVRDCNLSNSIDFASMSDGAKRVFLILTKIIVSSISNVSLIAIEEPENSVHPGLFQAYIRIIHQLLDDCKVIITSHSPYIVSYLDPAWIHVGMNVKPGVAEFFSFKNSGQKQLKKDATHYHMSMGDYLFSLLSDADDSINDYLEFGSNE</sequence>
<dbReference type="PANTHER" id="PTHR43581:SF4">
    <property type="entry name" value="ATP_GTP PHOSPHATASE"/>
    <property type="match status" value="1"/>
</dbReference>
<dbReference type="EMBL" id="FOXF01000015">
    <property type="protein sequence ID" value="SFP32206.1"/>
    <property type="molecule type" value="Genomic_DNA"/>
</dbReference>
<proteinExistence type="predicted"/>
<gene>
    <name evidence="2" type="ORF">SAMN02910344_01087</name>
</gene>
<dbReference type="RefSeq" id="WP_093141699.1">
    <property type="nucleotide sequence ID" value="NZ_FOXF01000015.1"/>
</dbReference>
<dbReference type="Proteomes" id="UP000243745">
    <property type="component" value="Unassembled WGS sequence"/>
</dbReference>
<dbReference type="AlphaFoldDB" id="A0A662ZHR9"/>
<dbReference type="PANTHER" id="PTHR43581">
    <property type="entry name" value="ATP/GTP PHOSPHATASE"/>
    <property type="match status" value="1"/>
</dbReference>
<dbReference type="InterPro" id="IPR041685">
    <property type="entry name" value="AAA_GajA/Old/RecF-like"/>
</dbReference>
<reference evidence="2 3" key="1">
    <citation type="submission" date="2016-10" db="EMBL/GenBank/DDBJ databases">
        <authorList>
            <person name="Varghese N."/>
            <person name="Submissions S."/>
        </authorList>
    </citation>
    <scope>NUCLEOTIDE SEQUENCE [LARGE SCALE GENOMIC DNA]</scope>
    <source>
        <strain evidence="2 3">DSM 1361</strain>
    </source>
</reference>
<dbReference type="Pfam" id="PF13175">
    <property type="entry name" value="AAA_15"/>
    <property type="match status" value="1"/>
</dbReference>
<keyword evidence="3" id="KW-1185">Reference proteome</keyword>
<dbReference type="InterPro" id="IPR014555">
    <property type="entry name" value="RecF-like"/>
</dbReference>
<dbReference type="InterPro" id="IPR051396">
    <property type="entry name" value="Bact_Antivir_Def_Nuclease"/>
</dbReference>
<protein>
    <submittedName>
        <fullName evidence="2">Predicted ATPase</fullName>
    </submittedName>
</protein>
<dbReference type="InterPro" id="IPR027417">
    <property type="entry name" value="P-loop_NTPase"/>
</dbReference>
<dbReference type="SUPFAM" id="SSF52540">
    <property type="entry name" value="P-loop containing nucleoside triphosphate hydrolases"/>
    <property type="match status" value="1"/>
</dbReference>
<accession>A0A662ZHR9</accession>
<feature type="domain" description="Endonuclease GajA/Old nuclease/RecF-like AAA" evidence="1">
    <location>
        <begin position="1"/>
        <end position="360"/>
    </location>
</feature>
<organism evidence="2 3">
    <name type="scientific">Ruminobacter amylophilus</name>
    <dbReference type="NCBI Taxonomy" id="867"/>
    <lineage>
        <taxon>Bacteria</taxon>
        <taxon>Pseudomonadati</taxon>
        <taxon>Pseudomonadota</taxon>
        <taxon>Gammaproteobacteria</taxon>
        <taxon>Aeromonadales</taxon>
        <taxon>Succinivibrionaceae</taxon>
        <taxon>Ruminobacter</taxon>
    </lineage>
</organism>